<evidence type="ECO:0000256" key="2">
    <source>
        <dbReference type="ARBA" id="ARBA00023315"/>
    </source>
</evidence>
<accession>A0A6J7ETF0</accession>
<dbReference type="NCBIfam" id="NF006720">
    <property type="entry name" value="PRK09258.1"/>
    <property type="match status" value="1"/>
</dbReference>
<dbReference type="Pfam" id="PF08545">
    <property type="entry name" value="ACP_syn_III"/>
    <property type="match status" value="1"/>
</dbReference>
<organism evidence="5">
    <name type="scientific">freshwater metagenome</name>
    <dbReference type="NCBI Taxonomy" id="449393"/>
    <lineage>
        <taxon>unclassified sequences</taxon>
        <taxon>metagenomes</taxon>
        <taxon>ecological metagenomes</taxon>
    </lineage>
</organism>
<dbReference type="GO" id="GO:0044550">
    <property type="term" value="P:secondary metabolite biosynthetic process"/>
    <property type="evidence" value="ECO:0007669"/>
    <property type="project" value="TreeGrafter"/>
</dbReference>
<dbReference type="Pfam" id="PF08541">
    <property type="entry name" value="ACP_syn_III_C"/>
    <property type="match status" value="1"/>
</dbReference>
<dbReference type="SUPFAM" id="SSF53901">
    <property type="entry name" value="Thiolase-like"/>
    <property type="match status" value="1"/>
</dbReference>
<dbReference type="InterPro" id="IPR013747">
    <property type="entry name" value="ACP_syn_III_C"/>
</dbReference>
<evidence type="ECO:0000259" key="4">
    <source>
        <dbReference type="Pfam" id="PF08545"/>
    </source>
</evidence>
<dbReference type="Gene3D" id="3.40.47.10">
    <property type="match status" value="2"/>
</dbReference>
<evidence type="ECO:0000313" key="5">
    <source>
        <dbReference type="EMBL" id="CAB4884928.1"/>
    </source>
</evidence>
<keyword evidence="1" id="KW-0808">Transferase</keyword>
<evidence type="ECO:0000256" key="1">
    <source>
        <dbReference type="ARBA" id="ARBA00022679"/>
    </source>
</evidence>
<dbReference type="GO" id="GO:0004315">
    <property type="term" value="F:3-oxoacyl-[acyl-carrier-protein] synthase activity"/>
    <property type="evidence" value="ECO:0007669"/>
    <property type="project" value="InterPro"/>
</dbReference>
<dbReference type="InterPro" id="IPR013751">
    <property type="entry name" value="ACP_syn_III_N"/>
</dbReference>
<dbReference type="PANTHER" id="PTHR34069">
    <property type="entry name" value="3-OXOACYL-[ACYL-CARRIER-PROTEIN] SYNTHASE 3"/>
    <property type="match status" value="1"/>
</dbReference>
<sequence length="340" mass="35482">MSGNATYRYSDTAVLSVSVADAPIVVTSDEFDAQLAETYERVGLLPGMLEGLAGISERRWWGPDVSFADAASMAGAKALADAGIDPAAIGLLIDTSVCRDHLEPSAAVDVHQQLGLGTACLNFDLGNACLGFVNGMQLAATLIDAGQIEYALVVDGEGSRRPQESTIARLQRADSTKADVLSSFATMTLGSGGAAMVLGRASNHPEGHRFIGGVARAATQHNKLCIGDLDSMVTDSRGLLEAGVELSRDTWADAQGDFDWTDLDCYVIHQVSKVHTAAIVEVLGIDMARVPVTFPTRGNVGPASVPFTLAHAAQELVAGQRVACMGIGSGLNAAVIEIAW</sequence>
<dbReference type="PANTHER" id="PTHR34069:SF3">
    <property type="entry name" value="ACYL-COA:ACYL-COA ALKYLTRANSFERASE"/>
    <property type="match status" value="1"/>
</dbReference>
<protein>
    <submittedName>
        <fullName evidence="5">Unannotated protein</fullName>
    </submittedName>
</protein>
<name>A0A6J7ETF0_9ZZZZ</name>
<gene>
    <name evidence="5" type="ORF">UFOPK3402_01682</name>
</gene>
<dbReference type="AlphaFoldDB" id="A0A6J7ETF0"/>
<dbReference type="InterPro" id="IPR016039">
    <property type="entry name" value="Thiolase-like"/>
</dbReference>
<proteinExistence type="predicted"/>
<reference evidence="5" key="1">
    <citation type="submission" date="2020-05" db="EMBL/GenBank/DDBJ databases">
        <authorList>
            <person name="Chiriac C."/>
            <person name="Salcher M."/>
            <person name="Ghai R."/>
            <person name="Kavagutti S V."/>
        </authorList>
    </citation>
    <scope>NUCLEOTIDE SEQUENCE</scope>
</reference>
<dbReference type="EMBL" id="CAFBLS010000252">
    <property type="protein sequence ID" value="CAB4884928.1"/>
    <property type="molecule type" value="Genomic_DNA"/>
</dbReference>
<keyword evidence="2" id="KW-0012">Acyltransferase</keyword>
<dbReference type="GO" id="GO:0006633">
    <property type="term" value="P:fatty acid biosynthetic process"/>
    <property type="evidence" value="ECO:0007669"/>
    <property type="project" value="InterPro"/>
</dbReference>
<feature type="domain" description="Beta-ketoacyl-[acyl-carrier-protein] synthase III N-terminal" evidence="4">
    <location>
        <begin position="123"/>
        <end position="204"/>
    </location>
</feature>
<evidence type="ECO:0000259" key="3">
    <source>
        <dbReference type="Pfam" id="PF08541"/>
    </source>
</evidence>
<feature type="domain" description="Beta-ketoacyl-[acyl-carrier-protein] synthase III C-terminal" evidence="3">
    <location>
        <begin position="258"/>
        <end position="336"/>
    </location>
</feature>